<dbReference type="GO" id="GO:0042773">
    <property type="term" value="P:ATP synthesis coupled electron transport"/>
    <property type="evidence" value="ECO:0007669"/>
    <property type="project" value="InterPro"/>
</dbReference>
<comment type="function">
    <text evidence="16">Core subunit of the mitochondrial membrane respiratory chain NADH dehydrogenase (Complex I) which catalyzes electron transfer from NADH through the respiratory chain, using ubiquinone as an electron acceptor. Essential for the catalytic activity and assembly of complex I.</text>
</comment>
<dbReference type="Pfam" id="PF00361">
    <property type="entry name" value="Proton_antipo_M"/>
    <property type="match status" value="1"/>
</dbReference>
<keyword evidence="9" id="KW-0249">Electron transport</keyword>
<feature type="signal peptide" evidence="17">
    <location>
        <begin position="1"/>
        <end position="18"/>
    </location>
</feature>
<evidence type="ECO:0000256" key="7">
    <source>
        <dbReference type="ARBA" id="ARBA00022792"/>
    </source>
</evidence>
<gene>
    <name evidence="21" type="primary">nad5</name>
</gene>
<evidence type="ECO:0000256" key="13">
    <source>
        <dbReference type="ARBA" id="ARBA00023128"/>
    </source>
</evidence>
<evidence type="ECO:0000256" key="14">
    <source>
        <dbReference type="ARBA" id="ARBA00023136"/>
    </source>
</evidence>
<dbReference type="AlphaFoldDB" id="A0A0N7AFS4"/>
<evidence type="ECO:0000256" key="8">
    <source>
        <dbReference type="ARBA" id="ARBA00022967"/>
    </source>
</evidence>
<feature type="domain" description="NADH dehydrogenase subunit 5 C-terminal" evidence="20">
    <location>
        <begin position="417"/>
        <end position="599"/>
    </location>
</feature>
<dbReference type="InterPro" id="IPR010934">
    <property type="entry name" value="NADH_DH_su5_C"/>
</dbReference>
<evidence type="ECO:0000256" key="1">
    <source>
        <dbReference type="ARBA" id="ARBA00004448"/>
    </source>
</evidence>
<evidence type="ECO:0000256" key="3">
    <source>
        <dbReference type="ARBA" id="ARBA00021096"/>
    </source>
</evidence>
<protein>
    <recommendedName>
        <fullName evidence="3 16">NADH-ubiquinone oxidoreductase chain 5</fullName>
        <ecNumber evidence="2 16">7.1.1.2</ecNumber>
    </recommendedName>
</protein>
<evidence type="ECO:0000259" key="18">
    <source>
        <dbReference type="Pfam" id="PF00361"/>
    </source>
</evidence>
<feature type="transmembrane region" description="Helical" evidence="16">
    <location>
        <begin position="482"/>
        <end position="502"/>
    </location>
</feature>
<evidence type="ECO:0000256" key="4">
    <source>
        <dbReference type="ARBA" id="ARBA00022448"/>
    </source>
</evidence>
<dbReference type="InterPro" id="IPR001516">
    <property type="entry name" value="Proton_antipo_N"/>
</dbReference>
<evidence type="ECO:0000256" key="15">
    <source>
        <dbReference type="ARBA" id="ARBA00049551"/>
    </source>
</evidence>
<accession>A0A0N7AFS4</accession>
<evidence type="ECO:0000259" key="20">
    <source>
        <dbReference type="Pfam" id="PF06455"/>
    </source>
</evidence>
<dbReference type="InterPro" id="IPR001750">
    <property type="entry name" value="ND/Mrp_TM"/>
</dbReference>
<comment type="similarity">
    <text evidence="16">Belongs to the complex I subunit 5 family.</text>
</comment>
<dbReference type="PRINTS" id="PR01434">
    <property type="entry name" value="NADHDHGNASE5"/>
</dbReference>
<dbReference type="GO" id="GO:0003954">
    <property type="term" value="F:NADH dehydrogenase activity"/>
    <property type="evidence" value="ECO:0007669"/>
    <property type="project" value="TreeGrafter"/>
</dbReference>
<keyword evidence="5" id="KW-0679">Respiratory chain</keyword>
<feature type="transmembrane region" description="Helical" evidence="16">
    <location>
        <begin position="243"/>
        <end position="265"/>
    </location>
</feature>
<geneLocation type="mitochondrion" evidence="21"/>
<feature type="transmembrane region" description="Helical" evidence="16">
    <location>
        <begin position="583"/>
        <end position="603"/>
    </location>
</feature>
<feature type="transmembrane region" description="Helical" evidence="16">
    <location>
        <begin position="366"/>
        <end position="384"/>
    </location>
</feature>
<keyword evidence="12 16" id="KW-0830">Ubiquinone</keyword>
<dbReference type="PRINTS" id="PR01435">
    <property type="entry name" value="NPOXDRDTASE5"/>
</dbReference>
<comment type="subcellular location">
    <subcellularLocation>
        <location evidence="1">Mitochondrion inner membrane</location>
        <topology evidence="1">Multi-pass membrane protein</topology>
    </subcellularLocation>
</comment>
<feature type="transmembrane region" description="Helical" evidence="16">
    <location>
        <begin position="135"/>
        <end position="155"/>
    </location>
</feature>
<feature type="transmembrane region" description="Helical" evidence="16">
    <location>
        <begin position="271"/>
        <end position="292"/>
    </location>
</feature>
<dbReference type="InterPro" id="IPR018393">
    <property type="entry name" value="NADHpl_OxRdtase_5_subgr"/>
</dbReference>
<evidence type="ECO:0000256" key="10">
    <source>
        <dbReference type="ARBA" id="ARBA00022989"/>
    </source>
</evidence>
<dbReference type="EMBL" id="KM580070">
    <property type="protein sequence ID" value="AJF93951.1"/>
    <property type="molecule type" value="Genomic_DNA"/>
</dbReference>
<sequence length="626" mass="70413">MYLLIILIPLINFTIAWTLSTKINTKSIKKYTTYTILLTWTLSTTILYECIINETHCQIPVWSWIKLDYLKTSISIKLDLLSSSMLLIITAVSFFVHLYSTKYMENDPHTNRFMSYLSLFTFFMIILVTSNNYLLLLIGWEGVGICSYLLINFWFTRIQANKAGVKAIVINRISDMALLTSIILLITKTGTLKFENTKSLLQHTTSTHLICILLLLSAVGKSSLIGLHIWLPDAMEGPTPVSALIHAATMVTAGIFILIRSSHILSKSKTVTLLIAWIGVITAFFAATIGSVQNDIKRIIAYSTCSQLGYMTLAIGLSYYSISLLHLINHAFFKSLLFLGAGITIHSIKNEQDIRKLGNLKKITPLSYTSIITGSLTISGLPFLTSYYSKDLILENSYKHSALLYLALITAGLTAIYSTRLLYITFIQNTNMKKGKTMNTKESESQTNITLYTLSIYSIIMGYLLYSLIISTETHTHSPQKIKIAPILLSTAGALTIIFIYNKNQDNNPLKKITYLWKNLTSNAWHFNTIYNNITAQAITTAAHTHTYKTFDQGILEDLGPKYLSKTIITTTSYISNTQSTTIYQHITTIIIFLTNFTIYTYLCLSSSKNKNKIMKKIKDAEQTSA</sequence>
<feature type="transmembrane region" description="Helical" evidence="16">
    <location>
        <begin position="80"/>
        <end position="101"/>
    </location>
</feature>
<evidence type="ECO:0000256" key="2">
    <source>
        <dbReference type="ARBA" id="ARBA00012944"/>
    </source>
</evidence>
<evidence type="ECO:0000256" key="12">
    <source>
        <dbReference type="ARBA" id="ARBA00023075"/>
    </source>
</evidence>
<keyword evidence="13 16" id="KW-0496">Mitochondrion</keyword>
<feature type="transmembrane region" description="Helical" evidence="16">
    <location>
        <begin position="113"/>
        <end position="129"/>
    </location>
</feature>
<feature type="transmembrane region" description="Helical" evidence="16">
    <location>
        <begin position="207"/>
        <end position="231"/>
    </location>
</feature>
<dbReference type="EC" id="7.1.1.2" evidence="2 16"/>
<dbReference type="InterPro" id="IPR003945">
    <property type="entry name" value="NU5C-like"/>
</dbReference>
<keyword evidence="6 16" id="KW-0812">Transmembrane</keyword>
<feature type="domain" description="NADH:quinone oxidoreductase/Mrp antiporter transmembrane" evidence="18">
    <location>
        <begin position="130"/>
        <end position="412"/>
    </location>
</feature>
<evidence type="ECO:0000256" key="5">
    <source>
        <dbReference type="ARBA" id="ARBA00022660"/>
    </source>
</evidence>
<dbReference type="Pfam" id="PF06455">
    <property type="entry name" value="NADH5_C"/>
    <property type="match status" value="1"/>
</dbReference>
<keyword evidence="21" id="KW-0560">Oxidoreductase</keyword>
<keyword evidence="14 16" id="KW-0472">Membrane</keyword>
<feature type="transmembrane region" description="Helical" evidence="16">
    <location>
        <begin position="299"/>
        <end position="321"/>
    </location>
</feature>
<dbReference type="Pfam" id="PF00662">
    <property type="entry name" value="Proton_antipo_N"/>
    <property type="match status" value="1"/>
</dbReference>
<reference evidence="21" key="1">
    <citation type="journal article" date="2014" name="Gene">
        <title>Eight new mtDNA sequences of glass sponges reveal an extensive usage of +1 frameshifting in mitochondrial translation.</title>
        <authorList>
            <person name="Haen K.M."/>
            <person name="Pett W."/>
            <person name="Lavrov D.V."/>
        </authorList>
    </citation>
    <scope>NUCLEOTIDE SEQUENCE</scope>
</reference>
<evidence type="ECO:0000256" key="16">
    <source>
        <dbReference type="RuleBase" id="RU003404"/>
    </source>
</evidence>
<keyword evidence="4 16" id="KW-0813">Transport</keyword>
<keyword evidence="10 16" id="KW-1133">Transmembrane helix</keyword>
<dbReference type="NCBIfam" id="NF005141">
    <property type="entry name" value="PRK06590.1"/>
    <property type="match status" value="1"/>
</dbReference>
<name>A0A0N7AFS4_9METZ</name>
<feature type="chain" id="PRO_5006011016" description="NADH-ubiquinone oxidoreductase chain 5" evidence="17">
    <location>
        <begin position="19"/>
        <end position="626"/>
    </location>
</feature>
<keyword evidence="11 16" id="KW-0520">NAD</keyword>
<dbReference type="NCBIfam" id="TIGR01974">
    <property type="entry name" value="NDH_I_L"/>
    <property type="match status" value="1"/>
</dbReference>
<dbReference type="PANTHER" id="PTHR42829">
    <property type="entry name" value="NADH-UBIQUINONE OXIDOREDUCTASE CHAIN 5"/>
    <property type="match status" value="1"/>
</dbReference>
<dbReference type="GO" id="GO:0015990">
    <property type="term" value="P:electron transport coupled proton transport"/>
    <property type="evidence" value="ECO:0007669"/>
    <property type="project" value="TreeGrafter"/>
</dbReference>
<evidence type="ECO:0000256" key="11">
    <source>
        <dbReference type="ARBA" id="ARBA00023027"/>
    </source>
</evidence>
<dbReference type="GO" id="GO:0005743">
    <property type="term" value="C:mitochondrial inner membrane"/>
    <property type="evidence" value="ECO:0007669"/>
    <property type="project" value="UniProtKB-SubCell"/>
</dbReference>
<feature type="transmembrane region" description="Helical" evidence="16">
    <location>
        <begin position="404"/>
        <end position="428"/>
    </location>
</feature>
<dbReference type="PANTHER" id="PTHR42829:SF2">
    <property type="entry name" value="NADH-UBIQUINONE OXIDOREDUCTASE CHAIN 5"/>
    <property type="match status" value="1"/>
</dbReference>
<keyword evidence="8" id="KW-1278">Translocase</keyword>
<proteinExistence type="inferred from homology"/>
<keyword evidence="17" id="KW-0732">Signal</keyword>
<dbReference type="GO" id="GO:0008137">
    <property type="term" value="F:NADH dehydrogenase (ubiquinone) activity"/>
    <property type="evidence" value="ECO:0007669"/>
    <property type="project" value="UniProtKB-EC"/>
</dbReference>
<evidence type="ECO:0000259" key="19">
    <source>
        <dbReference type="Pfam" id="PF00662"/>
    </source>
</evidence>
<feature type="domain" description="NADH-Ubiquinone oxidoreductase (complex I) chain 5 N-terminal" evidence="19">
    <location>
        <begin position="64"/>
        <end position="114"/>
    </location>
</feature>
<feature type="transmembrane region" description="Helical" evidence="16">
    <location>
        <begin position="449"/>
        <end position="470"/>
    </location>
</feature>
<comment type="catalytic activity">
    <reaction evidence="15 16">
        <text>a ubiquinone + NADH + 5 H(+)(in) = a ubiquinol + NAD(+) + 4 H(+)(out)</text>
        <dbReference type="Rhea" id="RHEA:29091"/>
        <dbReference type="Rhea" id="RHEA-COMP:9565"/>
        <dbReference type="Rhea" id="RHEA-COMP:9566"/>
        <dbReference type="ChEBI" id="CHEBI:15378"/>
        <dbReference type="ChEBI" id="CHEBI:16389"/>
        <dbReference type="ChEBI" id="CHEBI:17976"/>
        <dbReference type="ChEBI" id="CHEBI:57540"/>
        <dbReference type="ChEBI" id="CHEBI:57945"/>
        <dbReference type="EC" id="7.1.1.2"/>
    </reaction>
</comment>
<evidence type="ECO:0000256" key="9">
    <source>
        <dbReference type="ARBA" id="ARBA00022982"/>
    </source>
</evidence>
<keyword evidence="7" id="KW-0999">Mitochondrion inner membrane</keyword>
<evidence type="ECO:0000313" key="21">
    <source>
        <dbReference type="EMBL" id="AJF93951.1"/>
    </source>
</evidence>
<evidence type="ECO:0000256" key="17">
    <source>
        <dbReference type="SAM" id="SignalP"/>
    </source>
</evidence>
<evidence type="ECO:0000256" key="6">
    <source>
        <dbReference type="ARBA" id="ARBA00022692"/>
    </source>
</evidence>
<organism evidence="21">
    <name type="scientific">Euretidae gen. sp. DVL-2014</name>
    <dbReference type="NCBI Taxonomy" id="1569957"/>
    <lineage>
        <taxon>Eukaryota</taxon>
        <taxon>Metazoa</taxon>
        <taxon>Porifera</taxon>
        <taxon>Hexactinellida</taxon>
        <taxon>Hexasterophora</taxon>
        <taxon>Sceptrulophora</taxon>
        <taxon>Euretidae</taxon>
    </lineage>
</organism>